<dbReference type="InterPro" id="IPR023346">
    <property type="entry name" value="Lysozyme-like_dom_sf"/>
</dbReference>
<evidence type="ECO:0000256" key="2">
    <source>
        <dbReference type="ARBA" id="ARBA00009387"/>
    </source>
</evidence>
<protein>
    <submittedName>
        <fullName evidence="5">Transglycosylase SLT domain-containing protein</fullName>
    </submittedName>
</protein>
<evidence type="ECO:0000256" key="1">
    <source>
        <dbReference type="ARBA" id="ARBA00007734"/>
    </source>
</evidence>
<dbReference type="EMBL" id="FOMS01000004">
    <property type="protein sequence ID" value="SFD91359.1"/>
    <property type="molecule type" value="Genomic_DNA"/>
</dbReference>
<dbReference type="SUPFAM" id="SSF53955">
    <property type="entry name" value="Lysozyme-like"/>
    <property type="match status" value="1"/>
</dbReference>
<name>A0A1I1W8N2_9RHOB</name>
<dbReference type="Gene3D" id="1.10.530.10">
    <property type="match status" value="1"/>
</dbReference>
<gene>
    <name evidence="5" type="ORF">SAMN04515678_104181</name>
</gene>
<keyword evidence="3" id="KW-0732">Signal</keyword>
<comment type="similarity">
    <text evidence="1">Belongs to the transglycosylase Slt family.</text>
</comment>
<dbReference type="CDD" id="cd00254">
    <property type="entry name" value="LT-like"/>
    <property type="match status" value="1"/>
</dbReference>
<keyword evidence="6" id="KW-1185">Reference proteome</keyword>
<evidence type="ECO:0000256" key="3">
    <source>
        <dbReference type="SAM" id="SignalP"/>
    </source>
</evidence>
<comment type="similarity">
    <text evidence="2">Belongs to the virb1 family.</text>
</comment>
<evidence type="ECO:0000313" key="6">
    <source>
        <dbReference type="Proteomes" id="UP000325289"/>
    </source>
</evidence>
<dbReference type="InterPro" id="IPR008258">
    <property type="entry name" value="Transglycosylase_SLT_dom_1"/>
</dbReference>
<organism evidence="5 6">
    <name type="scientific">Roseivivax sediminis</name>
    <dbReference type="NCBI Taxonomy" id="936889"/>
    <lineage>
        <taxon>Bacteria</taxon>
        <taxon>Pseudomonadati</taxon>
        <taxon>Pseudomonadota</taxon>
        <taxon>Alphaproteobacteria</taxon>
        <taxon>Rhodobacterales</taxon>
        <taxon>Roseobacteraceae</taxon>
        <taxon>Roseivivax</taxon>
    </lineage>
</organism>
<sequence>MTAPGAGAQIRAMWRWMLLALTLALPAPAAAEPGTLCSAGKWNRVMCIRPSHFVFDTCQAIEYFARENGLDPGFFARLLWQESRFDPNAVSHADARGIAQFIDSTAYLRGLSDSHNPALALEHSAHYLGEMTREYGNQGLAAVGYNGGEGRAEGLIAKTGGLASETVDYVRIITGLRAETWRDDPPEDHDFRLQGDMPFQEACHDLARNRRLTKYPPVEPPVSPFGVQMAFARTEAGARDAFETRSRACRGRVEDVPLDIVFVRNRVSGRQGYYMARLGQETARSAHTLCAALRRQGCICAVYKND</sequence>
<proteinExistence type="inferred from homology"/>
<dbReference type="Proteomes" id="UP000325289">
    <property type="component" value="Unassembled WGS sequence"/>
</dbReference>
<dbReference type="PANTHER" id="PTHR37423:SF2">
    <property type="entry name" value="MEMBRANE-BOUND LYTIC MUREIN TRANSGLYCOSYLASE C"/>
    <property type="match status" value="1"/>
</dbReference>
<feature type="signal peptide" evidence="3">
    <location>
        <begin position="1"/>
        <end position="31"/>
    </location>
</feature>
<dbReference type="PANTHER" id="PTHR37423">
    <property type="entry name" value="SOLUBLE LYTIC MUREIN TRANSGLYCOSYLASE-RELATED"/>
    <property type="match status" value="1"/>
</dbReference>
<dbReference type="RefSeq" id="WP_223163010.1">
    <property type="nucleotide sequence ID" value="NZ_FOMS01000004.1"/>
</dbReference>
<accession>A0A1I1W8N2</accession>
<feature type="chain" id="PRO_5009301955" evidence="3">
    <location>
        <begin position="32"/>
        <end position="306"/>
    </location>
</feature>
<feature type="domain" description="Transglycosylase SLT" evidence="4">
    <location>
        <begin position="62"/>
        <end position="160"/>
    </location>
</feature>
<reference evidence="5 6" key="1">
    <citation type="submission" date="2016-10" db="EMBL/GenBank/DDBJ databases">
        <authorList>
            <person name="Varghese N."/>
            <person name="Submissions S."/>
        </authorList>
    </citation>
    <scope>NUCLEOTIDE SEQUENCE [LARGE SCALE GENOMIC DNA]</scope>
    <source>
        <strain evidence="6">YIM D21,KCTC 23444,ACCC 10710</strain>
    </source>
</reference>
<evidence type="ECO:0000259" key="4">
    <source>
        <dbReference type="Pfam" id="PF01464"/>
    </source>
</evidence>
<dbReference type="AlphaFoldDB" id="A0A1I1W8N2"/>
<evidence type="ECO:0000313" key="5">
    <source>
        <dbReference type="EMBL" id="SFD91359.1"/>
    </source>
</evidence>
<dbReference type="Pfam" id="PF01464">
    <property type="entry name" value="SLT"/>
    <property type="match status" value="1"/>
</dbReference>